<keyword evidence="1" id="KW-1133">Transmembrane helix</keyword>
<sequence length="378" mass="42027">MTAETKPLWYTSNPDLGDERAELEAILKRYQVLFRKLLVPGAVDALDNINKLLNGFGNAQLNALGSLFFSLERTLFNSPSPIFNGEESYQRYLVEYVPLKHIRDFIYYIVTNMSDAVPAPFPGRESVIAFFVEWSSALSSFLLREGRGTMRYDPRTDGINFSNTPSETVALRQWSAQLDESLATFRGILNEEDARESAVQSAIEARHAADAARRAAGESGALSMGEHFQRIAADEQKSEKDWNKILFLLIAAILAMSAFIVYKSVYSQWVQTLLHLVIILPVIGAATYASRNAGHHRVVARWAKTASVQVNSVQAFAEQLSSPENRDRLILELGKNVFSTPAYGDPSKVEHFSAIPPDLLDAAKEVANKSLPEKAKRG</sequence>
<gene>
    <name evidence="2" type="ORF">MPRM_20190</name>
</gene>
<keyword evidence="1" id="KW-0812">Transmembrane</keyword>
<proteinExistence type="predicted"/>
<accession>A0A7I7YSA3</accession>
<keyword evidence="1" id="KW-0472">Membrane</keyword>
<feature type="transmembrane region" description="Helical" evidence="1">
    <location>
        <begin position="245"/>
        <end position="262"/>
    </location>
</feature>
<dbReference type="EMBL" id="AP022614">
    <property type="protein sequence ID" value="BBZ44738.1"/>
    <property type="molecule type" value="Genomic_DNA"/>
</dbReference>
<evidence type="ECO:0000313" key="2">
    <source>
        <dbReference type="EMBL" id="BBZ44738.1"/>
    </source>
</evidence>
<keyword evidence="3" id="KW-1185">Reference proteome</keyword>
<dbReference type="Proteomes" id="UP000467105">
    <property type="component" value="Chromosome"/>
</dbReference>
<evidence type="ECO:0000313" key="3">
    <source>
        <dbReference type="Proteomes" id="UP000467105"/>
    </source>
</evidence>
<reference evidence="2 3" key="1">
    <citation type="journal article" date="2019" name="Emerg. Microbes Infect.">
        <title>Comprehensive subspecies identification of 175 nontuberculous mycobacteria species based on 7547 genomic profiles.</title>
        <authorList>
            <person name="Matsumoto Y."/>
            <person name="Kinjo T."/>
            <person name="Motooka D."/>
            <person name="Nabeya D."/>
            <person name="Jung N."/>
            <person name="Uechi K."/>
            <person name="Horii T."/>
            <person name="Iida T."/>
            <person name="Fujita J."/>
            <person name="Nakamura S."/>
        </authorList>
    </citation>
    <scope>NUCLEOTIDE SEQUENCE [LARGE SCALE GENOMIC DNA]</scope>
    <source>
        <strain evidence="2 3">JCM 14742</strain>
    </source>
</reference>
<feature type="transmembrane region" description="Helical" evidence="1">
    <location>
        <begin position="268"/>
        <end position="289"/>
    </location>
</feature>
<protein>
    <submittedName>
        <fullName evidence="2">Uncharacterized protein</fullName>
    </submittedName>
</protein>
<organism evidence="2 3">
    <name type="scientific">Mycobacterium parmense</name>
    <dbReference type="NCBI Taxonomy" id="185642"/>
    <lineage>
        <taxon>Bacteria</taxon>
        <taxon>Bacillati</taxon>
        <taxon>Actinomycetota</taxon>
        <taxon>Actinomycetes</taxon>
        <taxon>Mycobacteriales</taxon>
        <taxon>Mycobacteriaceae</taxon>
        <taxon>Mycobacterium</taxon>
        <taxon>Mycobacterium simiae complex</taxon>
    </lineage>
</organism>
<evidence type="ECO:0000256" key="1">
    <source>
        <dbReference type="SAM" id="Phobius"/>
    </source>
</evidence>
<dbReference type="OrthoDB" id="3274988at2"/>
<name>A0A7I7YSA3_9MYCO</name>
<dbReference type="AlphaFoldDB" id="A0A7I7YSA3"/>
<dbReference type="RefSeq" id="WP_139825580.1">
    <property type="nucleotide sequence ID" value="NZ_AP022614.1"/>
</dbReference>